<proteinExistence type="predicted"/>
<evidence type="ECO:0000313" key="4">
    <source>
        <dbReference type="Proteomes" id="UP001201812"/>
    </source>
</evidence>
<gene>
    <name evidence="3" type="ORF">DdX_15885</name>
</gene>
<feature type="transmembrane region" description="Helical" evidence="2">
    <location>
        <begin position="165"/>
        <end position="192"/>
    </location>
</feature>
<keyword evidence="2" id="KW-0472">Membrane</keyword>
<feature type="transmembrane region" description="Helical" evidence="2">
    <location>
        <begin position="116"/>
        <end position="145"/>
    </location>
</feature>
<keyword evidence="2" id="KW-1133">Transmembrane helix</keyword>
<evidence type="ECO:0000256" key="1">
    <source>
        <dbReference type="SAM" id="MobiDB-lite"/>
    </source>
</evidence>
<evidence type="ECO:0000313" key="3">
    <source>
        <dbReference type="EMBL" id="KAI1701787.1"/>
    </source>
</evidence>
<feature type="region of interest" description="Disordered" evidence="1">
    <location>
        <begin position="1"/>
        <end position="35"/>
    </location>
</feature>
<sequence length="251" mass="27829">MSLKSNPELGRSELRRQAESPSDGPPSLRNKSGSVSSHTTVKSLAGSKAAGDPHRFLGFPVRTAVIILNLILMIIVVTGALAWSWSGHWVGAGMNVLVLCLHSILWFNLFLCKRHIIYTIFLIAYAIIIVLRIIYVLVLLVLFFSQSSTFDSNANDQFQTQRQSQLSAGVVTALILVGLVILFLGILLELAVYKLLQSERALEHMDENVGAINEIDVREEIRKTIQNAKAQRQSSCLVITEEKPLDSTILY</sequence>
<comment type="caution">
    <text evidence="3">The sequence shown here is derived from an EMBL/GenBank/DDBJ whole genome shotgun (WGS) entry which is preliminary data.</text>
</comment>
<feature type="transmembrane region" description="Helical" evidence="2">
    <location>
        <begin position="64"/>
        <end position="83"/>
    </location>
</feature>
<evidence type="ECO:0000256" key="2">
    <source>
        <dbReference type="SAM" id="Phobius"/>
    </source>
</evidence>
<protein>
    <submittedName>
        <fullName evidence="3">Uncharacterized protein</fullName>
    </submittedName>
</protein>
<dbReference type="Proteomes" id="UP001201812">
    <property type="component" value="Unassembled WGS sequence"/>
</dbReference>
<keyword evidence="4" id="KW-1185">Reference proteome</keyword>
<accession>A0AAD4MRZ5</accession>
<dbReference type="EMBL" id="JAKKPZ010000111">
    <property type="protein sequence ID" value="KAI1701787.1"/>
    <property type="molecule type" value="Genomic_DNA"/>
</dbReference>
<name>A0AAD4MRZ5_9BILA</name>
<feature type="transmembrane region" description="Helical" evidence="2">
    <location>
        <begin position="89"/>
        <end position="109"/>
    </location>
</feature>
<dbReference type="AlphaFoldDB" id="A0AAD4MRZ5"/>
<keyword evidence="2" id="KW-0812">Transmembrane</keyword>
<reference evidence="3" key="1">
    <citation type="submission" date="2022-01" db="EMBL/GenBank/DDBJ databases">
        <title>Genome Sequence Resource for Two Populations of Ditylenchus destructor, the Migratory Endoparasitic Phytonematode.</title>
        <authorList>
            <person name="Zhang H."/>
            <person name="Lin R."/>
            <person name="Xie B."/>
        </authorList>
    </citation>
    <scope>NUCLEOTIDE SEQUENCE</scope>
    <source>
        <strain evidence="3">BazhouSP</strain>
    </source>
</reference>
<organism evidence="3 4">
    <name type="scientific">Ditylenchus destructor</name>
    <dbReference type="NCBI Taxonomy" id="166010"/>
    <lineage>
        <taxon>Eukaryota</taxon>
        <taxon>Metazoa</taxon>
        <taxon>Ecdysozoa</taxon>
        <taxon>Nematoda</taxon>
        <taxon>Chromadorea</taxon>
        <taxon>Rhabditida</taxon>
        <taxon>Tylenchina</taxon>
        <taxon>Tylenchomorpha</taxon>
        <taxon>Sphaerularioidea</taxon>
        <taxon>Anguinidae</taxon>
        <taxon>Anguininae</taxon>
        <taxon>Ditylenchus</taxon>
    </lineage>
</organism>